<feature type="transmembrane region" description="Helical" evidence="9">
    <location>
        <begin position="659"/>
        <end position="680"/>
    </location>
</feature>
<feature type="domain" description="ABC transporter" evidence="10">
    <location>
        <begin position="199"/>
        <end position="441"/>
    </location>
</feature>
<dbReference type="Pfam" id="PF06422">
    <property type="entry name" value="PDR_CDR"/>
    <property type="match status" value="1"/>
</dbReference>
<dbReference type="CDD" id="cd03232">
    <property type="entry name" value="ABCG_PDR_domain2"/>
    <property type="match status" value="1"/>
</dbReference>
<evidence type="ECO:0000256" key="4">
    <source>
        <dbReference type="ARBA" id="ARBA00022692"/>
    </source>
</evidence>
<evidence type="ECO:0000256" key="9">
    <source>
        <dbReference type="SAM" id="Phobius"/>
    </source>
</evidence>
<keyword evidence="12" id="KW-1185">Reference proteome</keyword>
<name>A0A6A6DCG0_9PEZI</name>
<dbReference type="AlphaFoldDB" id="A0A6A6DCG0"/>
<evidence type="ECO:0000313" key="11">
    <source>
        <dbReference type="EMBL" id="KAF2177117.1"/>
    </source>
</evidence>
<organism evidence="11 12">
    <name type="scientific">Zopfia rhizophila CBS 207.26</name>
    <dbReference type="NCBI Taxonomy" id="1314779"/>
    <lineage>
        <taxon>Eukaryota</taxon>
        <taxon>Fungi</taxon>
        <taxon>Dikarya</taxon>
        <taxon>Ascomycota</taxon>
        <taxon>Pezizomycotina</taxon>
        <taxon>Dothideomycetes</taxon>
        <taxon>Dothideomycetes incertae sedis</taxon>
        <taxon>Zopfiaceae</taxon>
        <taxon>Zopfia</taxon>
    </lineage>
</organism>
<dbReference type="FunFam" id="3.40.50.300:FF:000054">
    <property type="entry name" value="ABC multidrug transporter atrF"/>
    <property type="match status" value="1"/>
</dbReference>
<dbReference type="SMART" id="SM00382">
    <property type="entry name" value="AAA"/>
    <property type="match status" value="1"/>
</dbReference>
<feature type="transmembrane region" description="Helical" evidence="9">
    <location>
        <begin position="537"/>
        <end position="558"/>
    </location>
</feature>
<dbReference type="InterPro" id="IPR010929">
    <property type="entry name" value="PDR_CDR_ABC"/>
</dbReference>
<comment type="subcellular location">
    <subcellularLocation>
        <location evidence="1">Membrane</location>
        <topology evidence="1">Multi-pass membrane protein</topology>
    </subcellularLocation>
</comment>
<sequence length="841" mass="93789">MSMLFRMVGSLSRTYEQSLAPVAIMIFNFIIYAGFAIPPDYQVPWLGWIRWINPIGYAYESLMINEFRNRKFPCSATVPSGPGYNPGNMDGKVCAAIGAVPGEDFVEGNNFLKAKYGYPLSHLWGNLGILFAMMAGFSQKSKGDVLLFRKEHFSRISIKDEESVEQFVHLEENGATPDSFSFEKKSRIIGGLQEQSSVFHWSDVSYDVKAGKENRRILHEVDGWVKPGTLTALMGATGAGKTTLLDVLADRKSVGIIRGDICIDGKTRNIGFQRKTGYVQQADIHLPTATVREALEFSALLRQSNSRSRVEKFAYVDTVLSMLNMESYADAVIGVPGRGLNIEQRKRLTIAVEMAARPEFLLFLDEPTSSLDSQTAWSICTLLRQLADNGQAILCTIHQPSTELFQIFDRLLLLGDGKTLYFGEIGCSASTVINYFEGAGASPYKEGQNPAEWVLRVTNTKSVDVGSIDWPSIWNSSPEKAAVADQLSEMALSAMKNTALPQGSERTPPHDEYAAPFLPQIYLVTCRIFQDYWRDPTYLYSKFAMCIGAALFNGLSFWMTSKDLQGLTNVLFSCFLLTVVFSTIDQQIIPRFLSGRALFEAREKQSKTYSWIAFVTANIIVEIVWQSFTSVLVFIAWYYPTGLWKNSDKSFSMTERAGLMFLLIWFFFVFISTLSQALAAGIEDAQTAVNVAQLLFSLCLIFCGILVQPKDLPNFWYFMYRGVPITYLVDGMVVAGLANTEVTCAPIEFLKISPPVNGTENCGQYMSSYLSVAGGRLLDPNAVDECLYCPIADTNSFLSGRGINVQDGWRDFGIFAAYVIFNIAATFLFYWLARVSKSKKV</sequence>
<feature type="transmembrane region" description="Helical" evidence="9">
    <location>
        <begin position="812"/>
        <end position="833"/>
    </location>
</feature>
<comment type="similarity">
    <text evidence="2">Belongs to the ABC transporter superfamily. ABCG family. PDR (TC 3.A.1.205) subfamily.</text>
</comment>
<keyword evidence="4 9" id="KW-0812">Transmembrane</keyword>
<dbReference type="GO" id="GO:0005524">
    <property type="term" value="F:ATP binding"/>
    <property type="evidence" value="ECO:0007669"/>
    <property type="project" value="UniProtKB-KW"/>
</dbReference>
<evidence type="ECO:0000256" key="1">
    <source>
        <dbReference type="ARBA" id="ARBA00004141"/>
    </source>
</evidence>
<keyword evidence="6" id="KW-0067">ATP-binding</keyword>
<reference evidence="11" key="1">
    <citation type="journal article" date="2020" name="Stud. Mycol.">
        <title>101 Dothideomycetes genomes: a test case for predicting lifestyles and emergence of pathogens.</title>
        <authorList>
            <person name="Haridas S."/>
            <person name="Albert R."/>
            <person name="Binder M."/>
            <person name="Bloem J."/>
            <person name="Labutti K."/>
            <person name="Salamov A."/>
            <person name="Andreopoulos B."/>
            <person name="Baker S."/>
            <person name="Barry K."/>
            <person name="Bills G."/>
            <person name="Bluhm B."/>
            <person name="Cannon C."/>
            <person name="Castanera R."/>
            <person name="Culley D."/>
            <person name="Daum C."/>
            <person name="Ezra D."/>
            <person name="Gonzalez J."/>
            <person name="Henrissat B."/>
            <person name="Kuo A."/>
            <person name="Liang C."/>
            <person name="Lipzen A."/>
            <person name="Lutzoni F."/>
            <person name="Magnuson J."/>
            <person name="Mondo S."/>
            <person name="Nolan M."/>
            <person name="Ohm R."/>
            <person name="Pangilinan J."/>
            <person name="Park H.-J."/>
            <person name="Ramirez L."/>
            <person name="Alfaro M."/>
            <person name="Sun H."/>
            <person name="Tritt A."/>
            <person name="Yoshinaga Y."/>
            <person name="Zwiers L.-H."/>
            <person name="Turgeon B."/>
            <person name="Goodwin S."/>
            <person name="Spatafora J."/>
            <person name="Crous P."/>
            <person name="Grigoriev I."/>
        </authorList>
    </citation>
    <scope>NUCLEOTIDE SEQUENCE</scope>
    <source>
        <strain evidence="11">CBS 207.26</strain>
    </source>
</reference>
<protein>
    <submittedName>
        <fullName evidence="11">Multidrug resistance protein CDR1</fullName>
    </submittedName>
</protein>
<gene>
    <name evidence="11" type="ORF">K469DRAFT_810166</name>
</gene>
<evidence type="ECO:0000313" key="12">
    <source>
        <dbReference type="Proteomes" id="UP000800200"/>
    </source>
</evidence>
<dbReference type="GO" id="GO:0016887">
    <property type="term" value="F:ATP hydrolysis activity"/>
    <property type="evidence" value="ECO:0007669"/>
    <property type="project" value="InterPro"/>
</dbReference>
<dbReference type="GO" id="GO:0140359">
    <property type="term" value="F:ABC-type transporter activity"/>
    <property type="evidence" value="ECO:0007669"/>
    <property type="project" value="InterPro"/>
</dbReference>
<dbReference type="EMBL" id="ML994694">
    <property type="protein sequence ID" value="KAF2177117.1"/>
    <property type="molecule type" value="Genomic_DNA"/>
</dbReference>
<dbReference type="InterPro" id="IPR003593">
    <property type="entry name" value="AAA+_ATPase"/>
</dbReference>
<dbReference type="InterPro" id="IPR013525">
    <property type="entry name" value="ABC2_TM"/>
</dbReference>
<evidence type="ECO:0000256" key="3">
    <source>
        <dbReference type="ARBA" id="ARBA00022448"/>
    </source>
</evidence>
<proteinExistence type="inferred from homology"/>
<feature type="transmembrane region" description="Helical" evidence="9">
    <location>
        <begin position="687"/>
        <end position="707"/>
    </location>
</feature>
<keyword evidence="8 9" id="KW-0472">Membrane</keyword>
<dbReference type="GO" id="GO:0016020">
    <property type="term" value="C:membrane"/>
    <property type="evidence" value="ECO:0007669"/>
    <property type="project" value="UniProtKB-SubCell"/>
</dbReference>
<keyword evidence="5" id="KW-0547">Nucleotide-binding</keyword>
<dbReference type="PANTHER" id="PTHR19241">
    <property type="entry name" value="ATP-BINDING CASSETTE TRANSPORTER"/>
    <property type="match status" value="1"/>
</dbReference>
<dbReference type="Gene3D" id="3.40.50.300">
    <property type="entry name" value="P-loop containing nucleotide triphosphate hydrolases"/>
    <property type="match status" value="1"/>
</dbReference>
<dbReference type="Pfam" id="PF01061">
    <property type="entry name" value="ABC2_membrane"/>
    <property type="match status" value="2"/>
</dbReference>
<dbReference type="Proteomes" id="UP000800200">
    <property type="component" value="Unassembled WGS sequence"/>
</dbReference>
<evidence type="ECO:0000256" key="2">
    <source>
        <dbReference type="ARBA" id="ARBA00006012"/>
    </source>
</evidence>
<dbReference type="Pfam" id="PF00005">
    <property type="entry name" value="ABC_tran"/>
    <property type="match status" value="1"/>
</dbReference>
<keyword evidence="3" id="KW-0813">Transport</keyword>
<dbReference type="InterPro" id="IPR003439">
    <property type="entry name" value="ABC_transporter-like_ATP-bd"/>
</dbReference>
<dbReference type="PROSITE" id="PS50893">
    <property type="entry name" value="ABC_TRANSPORTER_2"/>
    <property type="match status" value="1"/>
</dbReference>
<feature type="transmembrane region" description="Helical" evidence="9">
    <location>
        <begin position="609"/>
        <end position="639"/>
    </location>
</feature>
<evidence type="ECO:0000259" key="10">
    <source>
        <dbReference type="PROSITE" id="PS50893"/>
    </source>
</evidence>
<dbReference type="InterPro" id="IPR034003">
    <property type="entry name" value="ABCG_PDR_2"/>
</dbReference>
<keyword evidence="7 9" id="KW-1133">Transmembrane helix</keyword>
<feature type="transmembrane region" description="Helical" evidence="9">
    <location>
        <begin position="570"/>
        <end position="589"/>
    </location>
</feature>
<evidence type="ECO:0000256" key="6">
    <source>
        <dbReference type="ARBA" id="ARBA00022840"/>
    </source>
</evidence>
<evidence type="ECO:0000256" key="7">
    <source>
        <dbReference type="ARBA" id="ARBA00022989"/>
    </source>
</evidence>
<dbReference type="InterPro" id="IPR027417">
    <property type="entry name" value="P-loop_NTPase"/>
</dbReference>
<dbReference type="OrthoDB" id="245989at2759"/>
<accession>A0A6A6DCG0</accession>
<evidence type="ECO:0000256" key="5">
    <source>
        <dbReference type="ARBA" id="ARBA00022741"/>
    </source>
</evidence>
<dbReference type="SUPFAM" id="SSF52540">
    <property type="entry name" value="P-loop containing nucleoside triphosphate hydrolases"/>
    <property type="match status" value="1"/>
</dbReference>
<evidence type="ECO:0000256" key="8">
    <source>
        <dbReference type="ARBA" id="ARBA00023136"/>
    </source>
</evidence>